<evidence type="ECO:0000313" key="1">
    <source>
        <dbReference type="EMBL" id="NML17947.1"/>
    </source>
</evidence>
<keyword evidence="2" id="KW-1185">Reference proteome</keyword>
<sequence length="84" mass="9298">MKALLFWALVSAKWNPCEQNRVQSIPLLTQPGEARTRNKVSLQCSGAVEASIAQARSLRLIGVIIAFSMMHGEFSRMGQTRLPV</sequence>
<dbReference type="AlphaFoldDB" id="A0A848FCK1"/>
<name>A0A848FCK1_9BURK</name>
<evidence type="ECO:0000313" key="2">
    <source>
        <dbReference type="Proteomes" id="UP000574067"/>
    </source>
</evidence>
<gene>
    <name evidence="1" type="ORF">HHL10_23535</name>
</gene>
<organism evidence="1 2">
    <name type="scientific">Azohydromonas caseinilytica</name>
    <dbReference type="NCBI Taxonomy" id="2728836"/>
    <lineage>
        <taxon>Bacteria</taxon>
        <taxon>Pseudomonadati</taxon>
        <taxon>Pseudomonadota</taxon>
        <taxon>Betaproteobacteria</taxon>
        <taxon>Burkholderiales</taxon>
        <taxon>Sphaerotilaceae</taxon>
        <taxon>Azohydromonas</taxon>
    </lineage>
</organism>
<comment type="caution">
    <text evidence="1">The sequence shown here is derived from an EMBL/GenBank/DDBJ whole genome shotgun (WGS) entry which is preliminary data.</text>
</comment>
<protein>
    <submittedName>
        <fullName evidence="1">Uncharacterized protein</fullName>
    </submittedName>
</protein>
<proteinExistence type="predicted"/>
<dbReference type="RefSeq" id="WP_169162795.1">
    <property type="nucleotide sequence ID" value="NZ_JABBFW010000024.1"/>
</dbReference>
<reference evidence="1 2" key="1">
    <citation type="submission" date="2020-04" db="EMBL/GenBank/DDBJ databases">
        <title>Azohydromonas sp. isolated from soil.</title>
        <authorList>
            <person name="Dahal R.H."/>
        </authorList>
    </citation>
    <scope>NUCLEOTIDE SEQUENCE [LARGE SCALE GENOMIC DNA]</scope>
    <source>
        <strain evidence="1 2">G-1-1-14</strain>
    </source>
</reference>
<dbReference type="Proteomes" id="UP000574067">
    <property type="component" value="Unassembled WGS sequence"/>
</dbReference>
<accession>A0A848FCK1</accession>
<dbReference type="EMBL" id="JABBFW010000024">
    <property type="protein sequence ID" value="NML17947.1"/>
    <property type="molecule type" value="Genomic_DNA"/>
</dbReference>